<feature type="region of interest" description="Disordered" evidence="1">
    <location>
        <begin position="179"/>
        <end position="205"/>
    </location>
</feature>
<dbReference type="Proteomes" id="UP000319514">
    <property type="component" value="Unassembled WGS sequence"/>
</dbReference>
<reference evidence="2 3" key="1">
    <citation type="submission" date="2019-06" db="EMBL/GenBank/DDBJ databases">
        <title>Sequencing the genomes of 1000 actinobacteria strains.</title>
        <authorList>
            <person name="Klenk H.-P."/>
        </authorList>
    </citation>
    <scope>NUCLEOTIDE SEQUENCE [LARGE SCALE GENOMIC DNA]</scope>
    <source>
        <strain evidence="2 3">DSM 18082</strain>
    </source>
</reference>
<evidence type="ECO:0000256" key="1">
    <source>
        <dbReference type="SAM" id="MobiDB-lite"/>
    </source>
</evidence>
<feature type="region of interest" description="Disordered" evidence="1">
    <location>
        <begin position="1"/>
        <end position="29"/>
    </location>
</feature>
<gene>
    <name evidence="2" type="ORF">FB474_3328</name>
</gene>
<dbReference type="AlphaFoldDB" id="A0A542ZNP1"/>
<dbReference type="RefSeq" id="WP_221632558.1">
    <property type="nucleotide sequence ID" value="NZ_VFOQ01000001.1"/>
</dbReference>
<evidence type="ECO:0000313" key="3">
    <source>
        <dbReference type="Proteomes" id="UP000319514"/>
    </source>
</evidence>
<proteinExistence type="predicted"/>
<comment type="caution">
    <text evidence="2">The sequence shown here is derived from an EMBL/GenBank/DDBJ whole genome shotgun (WGS) entry which is preliminary data.</text>
</comment>
<protein>
    <submittedName>
        <fullName evidence="2">Uncharacterized protein</fullName>
    </submittedName>
</protein>
<sequence length="205" mass="21853">MAAGREDTPARPWGSVLSSPSPKIAAVPRSAPAGAGVPVSAETDAPLVGEPLLQRFLASLRAHSSTVEYDRASGQVTLRTWHDWTLGAPLTFTVMPTALAQACAVDSAARDAYYPNVDILTAGLYLLLAHLERLVCTGRTTGLALTANGWSSEEVQAARLAQVQAELVAQGQPPARLGGRQFVYNPDVDHPVPARRKARRPRRDA</sequence>
<evidence type="ECO:0000313" key="2">
    <source>
        <dbReference type="EMBL" id="TQL61906.1"/>
    </source>
</evidence>
<name>A0A542ZNP1_9MICO</name>
<organism evidence="2 3">
    <name type="scientific">Oryzihumus leptocrescens</name>
    <dbReference type="NCBI Taxonomy" id="297536"/>
    <lineage>
        <taxon>Bacteria</taxon>
        <taxon>Bacillati</taxon>
        <taxon>Actinomycetota</taxon>
        <taxon>Actinomycetes</taxon>
        <taxon>Micrococcales</taxon>
        <taxon>Intrasporangiaceae</taxon>
        <taxon>Oryzihumus</taxon>
    </lineage>
</organism>
<keyword evidence="3" id="KW-1185">Reference proteome</keyword>
<dbReference type="EMBL" id="VFOQ01000001">
    <property type="protein sequence ID" value="TQL61906.1"/>
    <property type="molecule type" value="Genomic_DNA"/>
</dbReference>
<feature type="compositionally biased region" description="Basic residues" evidence="1">
    <location>
        <begin position="193"/>
        <end position="205"/>
    </location>
</feature>
<accession>A0A542ZNP1</accession>